<evidence type="ECO:0000256" key="7">
    <source>
        <dbReference type="ARBA" id="ARBA00023242"/>
    </source>
</evidence>
<evidence type="ECO:0000259" key="8">
    <source>
        <dbReference type="Pfam" id="PF13359"/>
    </source>
</evidence>
<evidence type="ECO:0000313" key="10">
    <source>
        <dbReference type="RefSeq" id="XP_052745602.1"/>
    </source>
</evidence>
<evidence type="ECO:0000256" key="2">
    <source>
        <dbReference type="ARBA" id="ARBA00004123"/>
    </source>
</evidence>
<proteinExistence type="inferred from homology"/>
<evidence type="ECO:0000256" key="6">
    <source>
        <dbReference type="ARBA" id="ARBA00022801"/>
    </source>
</evidence>
<dbReference type="InterPro" id="IPR027806">
    <property type="entry name" value="HARBI1_dom"/>
</dbReference>
<evidence type="ECO:0000256" key="3">
    <source>
        <dbReference type="ARBA" id="ARBA00006958"/>
    </source>
</evidence>
<evidence type="ECO:0000313" key="9">
    <source>
        <dbReference type="Proteomes" id="UP001652582"/>
    </source>
</evidence>
<evidence type="ECO:0000256" key="1">
    <source>
        <dbReference type="ARBA" id="ARBA00001968"/>
    </source>
</evidence>
<gene>
    <name evidence="10" type="primary">LOC128199559</name>
</gene>
<dbReference type="RefSeq" id="XP_052745602.1">
    <property type="nucleotide sequence ID" value="XM_052889642.1"/>
</dbReference>
<feature type="domain" description="DDE Tnp4" evidence="8">
    <location>
        <begin position="195"/>
        <end position="370"/>
    </location>
</feature>
<keyword evidence="4" id="KW-0540">Nuclease</keyword>
<dbReference type="Proteomes" id="UP001652582">
    <property type="component" value="Chromosome 26"/>
</dbReference>
<dbReference type="GeneID" id="128199559"/>
<comment type="similarity">
    <text evidence="3">Belongs to the HARBI1 family.</text>
</comment>
<keyword evidence="9" id="KW-1185">Reference proteome</keyword>
<dbReference type="InterPro" id="IPR045249">
    <property type="entry name" value="HARBI1-like"/>
</dbReference>
<organism evidence="9 10">
    <name type="scientific">Bicyclus anynana</name>
    <name type="common">Squinting bush brown butterfly</name>
    <dbReference type="NCBI Taxonomy" id="110368"/>
    <lineage>
        <taxon>Eukaryota</taxon>
        <taxon>Metazoa</taxon>
        <taxon>Ecdysozoa</taxon>
        <taxon>Arthropoda</taxon>
        <taxon>Hexapoda</taxon>
        <taxon>Insecta</taxon>
        <taxon>Pterygota</taxon>
        <taxon>Neoptera</taxon>
        <taxon>Endopterygota</taxon>
        <taxon>Lepidoptera</taxon>
        <taxon>Glossata</taxon>
        <taxon>Ditrysia</taxon>
        <taxon>Papilionoidea</taxon>
        <taxon>Nymphalidae</taxon>
        <taxon>Satyrinae</taxon>
        <taxon>Satyrini</taxon>
        <taxon>Mycalesina</taxon>
        <taxon>Bicyclus</taxon>
    </lineage>
</organism>
<keyword evidence="7" id="KW-0539">Nucleus</keyword>
<protein>
    <submittedName>
        <fullName evidence="10">Uncharacterized protein LOC128199559</fullName>
    </submittedName>
</protein>
<evidence type="ECO:0000256" key="5">
    <source>
        <dbReference type="ARBA" id="ARBA00022723"/>
    </source>
</evidence>
<dbReference type="PANTHER" id="PTHR22930">
    <property type="match status" value="1"/>
</dbReference>
<keyword evidence="6" id="KW-0378">Hydrolase</keyword>
<dbReference type="Pfam" id="PF13359">
    <property type="entry name" value="DDE_Tnp_4"/>
    <property type="match status" value="1"/>
</dbReference>
<sequence length="430" mass="50422">MRGHQRVHPRRSFLSTILTLEVYSRVIMDKLMLYYLSRRRRRRIAKKRRQPVSPYVESRLLCGEFVVKFGILRENERFFFKYFKVSLQVYDELYSKLEPYLKTNNLRLKSTSIVSPMERFAMTLRYLVSGHTFVDIHLAYHTGLTTVRKIVTEVCQIIIERLKEECIPKFSRALWEETEKGFLTQAQFPNCIGAIDGKHIRIIRPPHSGSLYYNYKHYYSIVLLAMCNANYEFTYINVGVQGKESDSAIFTQSRLYEQINNDLIDIPPAKALPVIHNDKPTNIAATAALPYIIVGDEAFGLSSHVMRPYARALDLNYKKKIFNYRLTRARRYIECTFGIMANKFRILHRPLNVGKDKAICFLKTICILHNFIRSRSQINDFHDIVIIPDHIRSVRGLIGNTHRDSYTLRDNFADYFVADGQLSWQDRSIY</sequence>
<name>A0ABM3M275_BICAN</name>
<accession>A0ABM3M275</accession>
<comment type="cofactor">
    <cofactor evidence="1">
        <name>a divalent metal cation</name>
        <dbReference type="ChEBI" id="CHEBI:60240"/>
    </cofactor>
</comment>
<dbReference type="PANTHER" id="PTHR22930:SF269">
    <property type="entry name" value="NUCLEASE HARBI1-LIKE PROTEIN"/>
    <property type="match status" value="1"/>
</dbReference>
<keyword evidence="5" id="KW-0479">Metal-binding</keyword>
<comment type="subcellular location">
    <subcellularLocation>
        <location evidence="2">Nucleus</location>
    </subcellularLocation>
</comment>
<evidence type="ECO:0000256" key="4">
    <source>
        <dbReference type="ARBA" id="ARBA00022722"/>
    </source>
</evidence>
<reference evidence="10" key="1">
    <citation type="submission" date="2025-08" db="UniProtKB">
        <authorList>
            <consortium name="RefSeq"/>
        </authorList>
    </citation>
    <scope>IDENTIFICATION</scope>
</reference>